<protein>
    <recommendedName>
        <fullName evidence="3">DUF349 domain-containing protein</fullName>
    </recommendedName>
</protein>
<evidence type="ECO:0000256" key="1">
    <source>
        <dbReference type="SAM" id="Coils"/>
    </source>
</evidence>
<keyword evidence="1" id="KW-0175">Coiled coil</keyword>
<sequence length="900" mass="103498">MLGGLFKPKWQHSNARIRIQALANLGSDSAELIQLAQNDANTGVRLEAIAYLTDLPVLIQLGKRTDSIGERARVRLLGLVARDNSQDSLLVDVFGWLMTNPALVESIARDPLRSPDLRKLAIGQLDDENLLFKIASEDVSKELQYLSASRIRDQDKLKKLEKTQGRNNKKLRQLLKERMAVFQQRETRVQELESLVADLEKLGFSGSWAQEKTQHKVLSQRWGKQKKEGAIPSALAKRFNDAETVFLGRLDKYEAQQAEIEPLRNVYLHYLQDAETLKKTLNERPEELTLPAIEQQLEQWQERWVNATPLPDDQQQALNQRWMDVYIALTDKRDAISGDLGAVDSLRRACTRAESMHKGKRALQSKQLTGLQSDWVKIKRPRQMADAVRELEARFHKVMDSLNARLLREVEAGNKSLAEIEVQLDQMEADLEQEKYGEAVDLHRKISMRLKDSGNLDEKAKRSIGQRLRAAAPMIMEFKDWRSWGTDQAREHLIETAQRLENDDSMDPEQRAKEIKALRQEWRKLAQMDPGQQRKQWKNFDKKVTAAYEPSKQHFAEQAQQRNEHLKQREAICAELETMKTATDWATVDWKAQNAAINELRKHWKKCGTVGHKDWKSINQRFNDAMDGLEEHLKVERERNFKERQRLMERSVALADIEDTQEAIAEAKSLQSDWQITLSSRPREEQKLWKQFRGPIDAVFNRLKTERESQRSDTDVRIQQKDALCTKLEAVLQLDGDEFTQAAQGAREMRQEFDDLRDIPRNVFRKLEDRFSAAEQSVLTKAEQQGWAGRLAKLDALAASSEDIKSVGEGDASVQAEGESLCLQMEILLDITTPEAFRQSRMEYQIAQMGDAMCRPNESRDIREQGLEMLAGWYQLGAMPAEAKQQQQARIDVVRQAIAK</sequence>
<organism evidence="2">
    <name type="scientific">uncultured Thiotrichaceae bacterium</name>
    <dbReference type="NCBI Taxonomy" id="298394"/>
    <lineage>
        <taxon>Bacteria</taxon>
        <taxon>Pseudomonadati</taxon>
        <taxon>Pseudomonadota</taxon>
        <taxon>Gammaproteobacteria</taxon>
        <taxon>Thiotrichales</taxon>
        <taxon>Thiotrichaceae</taxon>
        <taxon>environmental samples</taxon>
    </lineage>
</organism>
<gene>
    <name evidence="2" type="ORF">HELGO_WM35375</name>
</gene>
<evidence type="ECO:0008006" key="3">
    <source>
        <dbReference type="Google" id="ProtNLM"/>
    </source>
</evidence>
<dbReference type="InterPro" id="IPR007139">
    <property type="entry name" value="DUF349"/>
</dbReference>
<dbReference type="AlphaFoldDB" id="A0A6S6SUC6"/>
<feature type="coiled-coil region" evidence="1">
    <location>
        <begin position="410"/>
        <end position="437"/>
    </location>
</feature>
<evidence type="ECO:0000313" key="2">
    <source>
        <dbReference type="EMBL" id="CAA6814170.1"/>
    </source>
</evidence>
<dbReference type="EMBL" id="CACVAT010000224">
    <property type="protein sequence ID" value="CAA6814170.1"/>
    <property type="molecule type" value="Genomic_DNA"/>
</dbReference>
<proteinExistence type="predicted"/>
<name>A0A6S6SUC6_9GAMM</name>
<dbReference type="Pfam" id="PF03993">
    <property type="entry name" value="DUF349"/>
    <property type="match status" value="2"/>
</dbReference>
<accession>A0A6S6SUC6</accession>
<reference evidence="2" key="1">
    <citation type="submission" date="2020-01" db="EMBL/GenBank/DDBJ databases">
        <authorList>
            <person name="Meier V. D."/>
            <person name="Meier V D."/>
        </authorList>
    </citation>
    <scope>NUCLEOTIDE SEQUENCE</scope>
    <source>
        <strain evidence="2">HLG_WM_MAG_09</strain>
    </source>
</reference>
<feature type="coiled-coil region" evidence="1">
    <location>
        <begin position="157"/>
        <end position="202"/>
    </location>
</feature>